<dbReference type="EMBL" id="GL732544">
    <property type="protein sequence ID" value="EFX81296.1"/>
    <property type="molecule type" value="Genomic_DNA"/>
</dbReference>
<dbReference type="Proteomes" id="UP000000305">
    <property type="component" value="Unassembled WGS sequence"/>
</dbReference>
<evidence type="ECO:0000313" key="2">
    <source>
        <dbReference type="Proteomes" id="UP000000305"/>
    </source>
</evidence>
<proteinExistence type="predicted"/>
<name>E9GGV0_DAPPU</name>
<gene>
    <name evidence="1" type="ORF">DAPPUDRAFT_317751</name>
</gene>
<keyword evidence="2" id="KW-1185">Reference proteome</keyword>
<reference evidence="1 2" key="1">
    <citation type="journal article" date="2011" name="Science">
        <title>The ecoresponsive genome of Daphnia pulex.</title>
        <authorList>
            <person name="Colbourne J.K."/>
            <person name="Pfrender M.E."/>
            <person name="Gilbert D."/>
            <person name="Thomas W.K."/>
            <person name="Tucker A."/>
            <person name="Oakley T.H."/>
            <person name="Tokishita S."/>
            <person name="Aerts A."/>
            <person name="Arnold G.J."/>
            <person name="Basu M.K."/>
            <person name="Bauer D.J."/>
            <person name="Caceres C.E."/>
            <person name="Carmel L."/>
            <person name="Casola C."/>
            <person name="Choi J.H."/>
            <person name="Detter J.C."/>
            <person name="Dong Q."/>
            <person name="Dusheyko S."/>
            <person name="Eads B.D."/>
            <person name="Frohlich T."/>
            <person name="Geiler-Samerotte K.A."/>
            <person name="Gerlach D."/>
            <person name="Hatcher P."/>
            <person name="Jogdeo S."/>
            <person name="Krijgsveld J."/>
            <person name="Kriventseva E.V."/>
            <person name="Kultz D."/>
            <person name="Laforsch C."/>
            <person name="Lindquist E."/>
            <person name="Lopez J."/>
            <person name="Manak J.R."/>
            <person name="Muller J."/>
            <person name="Pangilinan J."/>
            <person name="Patwardhan R.P."/>
            <person name="Pitluck S."/>
            <person name="Pritham E.J."/>
            <person name="Rechtsteiner A."/>
            <person name="Rho M."/>
            <person name="Rogozin I.B."/>
            <person name="Sakarya O."/>
            <person name="Salamov A."/>
            <person name="Schaack S."/>
            <person name="Shapiro H."/>
            <person name="Shiga Y."/>
            <person name="Skalitzky C."/>
            <person name="Smith Z."/>
            <person name="Souvorov A."/>
            <person name="Sung W."/>
            <person name="Tang Z."/>
            <person name="Tsuchiya D."/>
            <person name="Tu H."/>
            <person name="Vos H."/>
            <person name="Wang M."/>
            <person name="Wolf Y.I."/>
            <person name="Yamagata H."/>
            <person name="Yamada T."/>
            <person name="Ye Y."/>
            <person name="Shaw J.R."/>
            <person name="Andrews J."/>
            <person name="Crease T.J."/>
            <person name="Tang H."/>
            <person name="Lucas S.M."/>
            <person name="Robertson H.M."/>
            <person name="Bork P."/>
            <person name="Koonin E.V."/>
            <person name="Zdobnov E.M."/>
            <person name="Grigoriev I.V."/>
            <person name="Lynch M."/>
            <person name="Boore J.L."/>
        </authorList>
    </citation>
    <scope>NUCLEOTIDE SEQUENCE [LARGE SCALE GENOMIC DNA]</scope>
</reference>
<dbReference type="InParanoid" id="E9GGV0"/>
<dbReference type="AlphaFoldDB" id="E9GGV0"/>
<evidence type="ECO:0000313" key="1">
    <source>
        <dbReference type="EMBL" id="EFX81296.1"/>
    </source>
</evidence>
<protein>
    <submittedName>
        <fullName evidence="1">Uncharacterized protein</fullName>
    </submittedName>
</protein>
<accession>E9GGV0</accession>
<dbReference type="KEGG" id="dpx:DAPPUDRAFT_317751"/>
<sequence>MSEEQRQKESEVVQEFKLEQDNELRFEMLARDNFPFQALLVQWQLNVLLMLKKGFPKYAH</sequence>
<organism evidence="1 2">
    <name type="scientific">Daphnia pulex</name>
    <name type="common">Water flea</name>
    <dbReference type="NCBI Taxonomy" id="6669"/>
    <lineage>
        <taxon>Eukaryota</taxon>
        <taxon>Metazoa</taxon>
        <taxon>Ecdysozoa</taxon>
        <taxon>Arthropoda</taxon>
        <taxon>Crustacea</taxon>
        <taxon>Branchiopoda</taxon>
        <taxon>Diplostraca</taxon>
        <taxon>Cladocera</taxon>
        <taxon>Anomopoda</taxon>
        <taxon>Daphniidae</taxon>
        <taxon>Daphnia</taxon>
    </lineage>
</organism>
<dbReference type="PhylomeDB" id="E9GGV0"/>
<dbReference type="HOGENOM" id="CLU_2944030_0_0_1"/>